<evidence type="ECO:0000313" key="1">
    <source>
        <dbReference type="EMBL" id="CAG7703895.1"/>
    </source>
</evidence>
<keyword evidence="2" id="KW-1185">Reference proteome</keyword>
<sequence>NAHRCLVFIGGYNRFGTEVTLLRCFSTRPVTPNNIHSVKFKWTVLGIDPSPNQLLRFEVLGESSVELCGYFGVDFVRNQIQICNHRGQPCDKYKTVITQILKDGKNVLLNQEVDVTCSPPRKCEIHNSWVVNTGEEGKFALQVEILCASTGHIEFCEYMPGELITKQ</sequence>
<dbReference type="Proteomes" id="UP000708208">
    <property type="component" value="Unassembled WGS sequence"/>
</dbReference>
<gene>
    <name evidence="1" type="ORF">AFUS01_LOCUS4526</name>
</gene>
<dbReference type="EMBL" id="CAJVCH010028291">
    <property type="protein sequence ID" value="CAG7703895.1"/>
    <property type="molecule type" value="Genomic_DNA"/>
</dbReference>
<evidence type="ECO:0000313" key="2">
    <source>
        <dbReference type="Proteomes" id="UP000708208"/>
    </source>
</evidence>
<organism evidence="1 2">
    <name type="scientific">Allacma fusca</name>
    <dbReference type="NCBI Taxonomy" id="39272"/>
    <lineage>
        <taxon>Eukaryota</taxon>
        <taxon>Metazoa</taxon>
        <taxon>Ecdysozoa</taxon>
        <taxon>Arthropoda</taxon>
        <taxon>Hexapoda</taxon>
        <taxon>Collembola</taxon>
        <taxon>Symphypleona</taxon>
        <taxon>Sminthuridae</taxon>
        <taxon>Allacma</taxon>
    </lineage>
</organism>
<accession>A0A8J2J7E6</accession>
<reference evidence="1" key="1">
    <citation type="submission" date="2021-06" db="EMBL/GenBank/DDBJ databases">
        <authorList>
            <person name="Hodson N. C."/>
            <person name="Mongue J. A."/>
            <person name="Jaron S. K."/>
        </authorList>
    </citation>
    <scope>NUCLEOTIDE SEQUENCE</scope>
</reference>
<name>A0A8J2J7E6_9HEXA</name>
<dbReference type="AlphaFoldDB" id="A0A8J2J7E6"/>
<proteinExistence type="predicted"/>
<feature type="non-terminal residue" evidence="1">
    <location>
        <position position="1"/>
    </location>
</feature>
<protein>
    <submittedName>
        <fullName evidence="1">Uncharacterized protein</fullName>
    </submittedName>
</protein>
<comment type="caution">
    <text evidence="1">The sequence shown here is derived from an EMBL/GenBank/DDBJ whole genome shotgun (WGS) entry which is preliminary data.</text>
</comment>